<evidence type="ECO:0000256" key="8">
    <source>
        <dbReference type="ARBA" id="ARBA00023027"/>
    </source>
</evidence>
<dbReference type="GO" id="GO:0005829">
    <property type="term" value="C:cytosol"/>
    <property type="evidence" value="ECO:0007669"/>
    <property type="project" value="InterPro"/>
</dbReference>
<comment type="pathway">
    <text evidence="2 12">One-carbon metabolism; tetrahydrofolate interconversion.</text>
</comment>
<dbReference type="GO" id="GO:0009086">
    <property type="term" value="P:methionine biosynthetic process"/>
    <property type="evidence" value="ECO:0007669"/>
    <property type="project" value="UniProtKB-KW"/>
</dbReference>
<comment type="similarity">
    <text evidence="3 12">Belongs to the methylenetetrahydrofolate reductase family.</text>
</comment>
<dbReference type="GO" id="GO:0035999">
    <property type="term" value="P:tetrahydrofolate interconversion"/>
    <property type="evidence" value="ECO:0007669"/>
    <property type="project" value="UniProtKB-UniPathway"/>
</dbReference>
<evidence type="ECO:0000256" key="1">
    <source>
        <dbReference type="ARBA" id="ARBA00001974"/>
    </source>
</evidence>
<dbReference type="NCBIfam" id="TIGR00676">
    <property type="entry name" value="fadh2"/>
    <property type="match status" value="1"/>
</dbReference>
<evidence type="ECO:0000256" key="5">
    <source>
        <dbReference type="ARBA" id="ARBA00022630"/>
    </source>
</evidence>
<comment type="pathway">
    <text evidence="10">Amino-acid biosynthesis; L-methionine biosynthesis via de novo pathway.</text>
</comment>
<dbReference type="CDD" id="cd00537">
    <property type="entry name" value="MTHFR"/>
    <property type="match status" value="1"/>
</dbReference>
<keyword evidence="14" id="KW-1185">Reference proteome</keyword>
<evidence type="ECO:0000313" key="13">
    <source>
        <dbReference type="EMBL" id="CUH76029.1"/>
    </source>
</evidence>
<name>A0A0P1GKW6_9RHOB</name>
<dbReference type="EC" id="1.5.1.54" evidence="12"/>
<keyword evidence="5 12" id="KW-0285">Flavoprotein</keyword>
<comment type="cofactor">
    <cofactor evidence="1 12">
        <name>FAD</name>
        <dbReference type="ChEBI" id="CHEBI:57692"/>
    </cofactor>
</comment>
<evidence type="ECO:0000313" key="14">
    <source>
        <dbReference type="Proteomes" id="UP000054935"/>
    </source>
</evidence>
<sequence length="288" mass="31623">MKRPDISFEFFPPKNIEGTFRLWDTTQVLAPLNPSFVSVTYGAGGTTRDLTRDVVATLHKHSGLRTAAHLTCVDATREETLKIAQDFADVGVTDIVALRGDPPKGSSGFVPHPEGFANSVELIEALAATGNFTIRVGAYPDVHPEAANAKADIDWLKRKLDAGATEALTQFFFEAETFFRFRDECAKAGIDHAIVPGILPIENWKGARRFAESCGTKIPAWVIEAFETAERDHRTDLLATAICTELCSELLEGGVEKLHFYTLNRPELTRDVCYALGVTPETKLENVA</sequence>
<dbReference type="EMBL" id="CYSE01000001">
    <property type="protein sequence ID" value="CUH76029.1"/>
    <property type="molecule type" value="Genomic_DNA"/>
</dbReference>
<dbReference type="UniPathway" id="UPA00193"/>
<dbReference type="PANTHER" id="PTHR45754:SF3">
    <property type="entry name" value="METHYLENETETRAHYDROFOLATE REDUCTASE (NADPH)"/>
    <property type="match status" value="1"/>
</dbReference>
<dbReference type="AlphaFoldDB" id="A0A0P1GKW6"/>
<keyword evidence="6 12" id="KW-0274">FAD</keyword>
<dbReference type="Pfam" id="PF02219">
    <property type="entry name" value="MTHFR"/>
    <property type="match status" value="1"/>
</dbReference>
<keyword evidence="9" id="KW-0486">Methionine biosynthesis</keyword>
<evidence type="ECO:0000256" key="4">
    <source>
        <dbReference type="ARBA" id="ARBA00022605"/>
    </source>
</evidence>
<dbReference type="GO" id="GO:0106312">
    <property type="term" value="F:methylenetetrahydrofolate reductase (NADH) activity"/>
    <property type="evidence" value="ECO:0007669"/>
    <property type="project" value="UniProtKB-EC"/>
</dbReference>
<dbReference type="OrthoDB" id="9812555at2"/>
<dbReference type="InterPro" id="IPR003171">
    <property type="entry name" value="Mehydrof_redctse-like"/>
</dbReference>
<organism evidence="13 14">
    <name type="scientific">Tropicibacter naphthalenivorans</name>
    <dbReference type="NCBI Taxonomy" id="441103"/>
    <lineage>
        <taxon>Bacteria</taxon>
        <taxon>Pseudomonadati</taxon>
        <taxon>Pseudomonadota</taxon>
        <taxon>Alphaproteobacteria</taxon>
        <taxon>Rhodobacterales</taxon>
        <taxon>Roseobacteraceae</taxon>
        <taxon>Tropicibacter</taxon>
    </lineage>
</organism>
<evidence type="ECO:0000256" key="9">
    <source>
        <dbReference type="ARBA" id="ARBA00023167"/>
    </source>
</evidence>
<proteinExistence type="inferred from homology"/>
<dbReference type="STRING" id="441103.TRN7648_00745"/>
<dbReference type="Proteomes" id="UP000054935">
    <property type="component" value="Unassembled WGS sequence"/>
</dbReference>
<evidence type="ECO:0000256" key="11">
    <source>
        <dbReference type="ARBA" id="ARBA00048628"/>
    </source>
</evidence>
<dbReference type="RefSeq" id="WP_058246257.1">
    <property type="nucleotide sequence ID" value="NZ_CYSE01000001.1"/>
</dbReference>
<accession>A0A0P1GKW6</accession>
<reference evidence="13 14" key="1">
    <citation type="submission" date="2015-09" db="EMBL/GenBank/DDBJ databases">
        <authorList>
            <consortium name="Swine Surveillance"/>
        </authorList>
    </citation>
    <scope>NUCLEOTIDE SEQUENCE [LARGE SCALE GENOMIC DNA]</scope>
    <source>
        <strain evidence="13 14">CECT 7648</strain>
    </source>
</reference>
<dbReference type="InterPro" id="IPR004620">
    <property type="entry name" value="MTHF_reductase_bac"/>
</dbReference>
<keyword evidence="8" id="KW-0520">NAD</keyword>
<comment type="catalytic activity">
    <reaction evidence="11">
        <text>(6S)-5-methyl-5,6,7,8-tetrahydrofolate + NAD(+) = (6R)-5,10-methylene-5,6,7,8-tetrahydrofolate + NADH + H(+)</text>
        <dbReference type="Rhea" id="RHEA:19821"/>
        <dbReference type="ChEBI" id="CHEBI:15378"/>
        <dbReference type="ChEBI" id="CHEBI:15636"/>
        <dbReference type="ChEBI" id="CHEBI:18608"/>
        <dbReference type="ChEBI" id="CHEBI:57540"/>
        <dbReference type="ChEBI" id="CHEBI:57945"/>
        <dbReference type="EC" id="1.5.1.54"/>
    </reaction>
    <physiologicalReaction direction="right-to-left" evidence="11">
        <dbReference type="Rhea" id="RHEA:19823"/>
    </physiologicalReaction>
</comment>
<evidence type="ECO:0000256" key="3">
    <source>
        <dbReference type="ARBA" id="ARBA00006743"/>
    </source>
</evidence>
<dbReference type="PANTHER" id="PTHR45754">
    <property type="entry name" value="METHYLENETETRAHYDROFOLATE REDUCTASE"/>
    <property type="match status" value="1"/>
</dbReference>
<keyword evidence="7 12" id="KW-0560">Oxidoreductase</keyword>
<protein>
    <recommendedName>
        <fullName evidence="12">Methylenetetrahydrofolate reductase</fullName>
        <ecNumber evidence="12">1.5.1.54</ecNumber>
    </recommendedName>
</protein>
<keyword evidence="4" id="KW-0028">Amino-acid biosynthesis</keyword>
<evidence type="ECO:0000256" key="2">
    <source>
        <dbReference type="ARBA" id="ARBA00004777"/>
    </source>
</evidence>
<evidence type="ECO:0000256" key="6">
    <source>
        <dbReference type="ARBA" id="ARBA00022827"/>
    </source>
</evidence>
<evidence type="ECO:0000256" key="7">
    <source>
        <dbReference type="ARBA" id="ARBA00023002"/>
    </source>
</evidence>
<gene>
    <name evidence="13" type="primary">metF</name>
    <name evidence="13" type="ORF">TRN7648_00745</name>
</gene>
<dbReference type="InterPro" id="IPR029041">
    <property type="entry name" value="FAD-linked_oxidoreductase-like"/>
</dbReference>
<dbReference type="SUPFAM" id="SSF51730">
    <property type="entry name" value="FAD-linked oxidoreductase"/>
    <property type="match status" value="1"/>
</dbReference>
<dbReference type="Gene3D" id="3.20.20.220">
    <property type="match status" value="1"/>
</dbReference>
<evidence type="ECO:0000256" key="10">
    <source>
        <dbReference type="ARBA" id="ARBA00034478"/>
    </source>
</evidence>
<evidence type="ECO:0000256" key="12">
    <source>
        <dbReference type="RuleBase" id="RU003862"/>
    </source>
</evidence>
<dbReference type="GO" id="GO:0071949">
    <property type="term" value="F:FAD binding"/>
    <property type="evidence" value="ECO:0007669"/>
    <property type="project" value="TreeGrafter"/>
</dbReference>